<accession>G7YUG2</accession>
<reference evidence="1" key="1">
    <citation type="journal article" date="2011" name="Genome Biol.">
        <title>The draft genome of the carcinogenic human liver fluke Clonorchis sinensis.</title>
        <authorList>
            <person name="Wang X."/>
            <person name="Chen W."/>
            <person name="Huang Y."/>
            <person name="Sun J."/>
            <person name="Men J."/>
            <person name="Liu H."/>
            <person name="Luo F."/>
            <person name="Guo L."/>
            <person name="Lv X."/>
            <person name="Deng C."/>
            <person name="Zhou C."/>
            <person name="Fan Y."/>
            <person name="Li X."/>
            <person name="Huang L."/>
            <person name="Hu Y."/>
            <person name="Liang C."/>
            <person name="Hu X."/>
            <person name="Xu J."/>
            <person name="Yu X."/>
        </authorList>
    </citation>
    <scope>NUCLEOTIDE SEQUENCE [LARGE SCALE GENOMIC DNA]</scope>
    <source>
        <strain evidence="1">Henan</strain>
    </source>
</reference>
<dbReference type="Proteomes" id="UP000008909">
    <property type="component" value="Unassembled WGS sequence"/>
</dbReference>
<keyword evidence="2" id="KW-1185">Reference proteome</keyword>
<name>G7YUG2_CLOSI</name>
<dbReference type="AlphaFoldDB" id="G7YUG2"/>
<proteinExistence type="predicted"/>
<evidence type="ECO:0000313" key="1">
    <source>
        <dbReference type="EMBL" id="GAA56592.1"/>
    </source>
</evidence>
<evidence type="ECO:0000313" key="2">
    <source>
        <dbReference type="Proteomes" id="UP000008909"/>
    </source>
</evidence>
<protein>
    <submittedName>
        <fullName evidence="1">Uncharacterized protein</fullName>
    </submittedName>
</protein>
<reference key="2">
    <citation type="submission" date="2011-10" db="EMBL/GenBank/DDBJ databases">
        <title>The genome and transcriptome sequence of Clonorchis sinensis provide insights into the carcinogenic liver fluke.</title>
        <authorList>
            <person name="Wang X."/>
            <person name="Huang Y."/>
            <person name="Chen W."/>
            <person name="Liu H."/>
            <person name="Guo L."/>
            <person name="Chen Y."/>
            <person name="Luo F."/>
            <person name="Zhou W."/>
            <person name="Sun J."/>
            <person name="Mao Q."/>
            <person name="Liang P."/>
            <person name="Zhou C."/>
            <person name="Tian Y."/>
            <person name="Men J."/>
            <person name="Lv X."/>
            <person name="Huang L."/>
            <person name="Zhou J."/>
            <person name="Hu Y."/>
            <person name="Li R."/>
            <person name="Zhang F."/>
            <person name="Lei H."/>
            <person name="Li X."/>
            <person name="Hu X."/>
            <person name="Liang C."/>
            <person name="Xu J."/>
            <person name="Wu Z."/>
            <person name="Yu X."/>
        </authorList>
    </citation>
    <scope>NUCLEOTIDE SEQUENCE</scope>
    <source>
        <strain>Henan</strain>
    </source>
</reference>
<organism evidence="1 2">
    <name type="scientific">Clonorchis sinensis</name>
    <name type="common">Chinese liver fluke</name>
    <dbReference type="NCBI Taxonomy" id="79923"/>
    <lineage>
        <taxon>Eukaryota</taxon>
        <taxon>Metazoa</taxon>
        <taxon>Spiralia</taxon>
        <taxon>Lophotrochozoa</taxon>
        <taxon>Platyhelminthes</taxon>
        <taxon>Trematoda</taxon>
        <taxon>Digenea</taxon>
        <taxon>Opisthorchiida</taxon>
        <taxon>Opisthorchiata</taxon>
        <taxon>Opisthorchiidae</taxon>
        <taxon>Clonorchis</taxon>
    </lineage>
</organism>
<sequence length="165" mass="18996">MNPSDTRSETIRRPLCAKGELKIYLWHSSKTVLNQYLEQNQFPNLSQKSNQPDTQLKQVSGSINTLIWKPAESQVYDVLQLNMLPLHISVERTLKWVRFSSSLFAIGEINRLFRSDARNQNRYDFTRQVANVVFVQSTAQLTMSLSSYNIATNRNSLENAVQLES</sequence>
<dbReference type="EMBL" id="DF144302">
    <property type="protein sequence ID" value="GAA56592.1"/>
    <property type="molecule type" value="Genomic_DNA"/>
</dbReference>
<gene>
    <name evidence="1" type="ORF">CLF_111159</name>
</gene>